<organism evidence="1 2">
    <name type="scientific">Panicum virgatum</name>
    <name type="common">Blackwell switchgrass</name>
    <dbReference type="NCBI Taxonomy" id="38727"/>
    <lineage>
        <taxon>Eukaryota</taxon>
        <taxon>Viridiplantae</taxon>
        <taxon>Streptophyta</taxon>
        <taxon>Embryophyta</taxon>
        <taxon>Tracheophyta</taxon>
        <taxon>Spermatophyta</taxon>
        <taxon>Magnoliopsida</taxon>
        <taxon>Liliopsida</taxon>
        <taxon>Poales</taxon>
        <taxon>Poaceae</taxon>
        <taxon>PACMAD clade</taxon>
        <taxon>Panicoideae</taxon>
        <taxon>Panicodae</taxon>
        <taxon>Paniceae</taxon>
        <taxon>Panicinae</taxon>
        <taxon>Panicum</taxon>
        <taxon>Panicum sect. Hiantes</taxon>
    </lineage>
</organism>
<keyword evidence="2" id="KW-1185">Reference proteome</keyword>
<proteinExistence type="predicted"/>
<name>A0A8T0SEX3_PANVG</name>
<accession>A0A8T0SEX3</accession>
<comment type="caution">
    <text evidence="1">The sequence shown here is derived from an EMBL/GenBank/DDBJ whole genome shotgun (WGS) entry which is preliminary data.</text>
</comment>
<reference evidence="1" key="1">
    <citation type="submission" date="2020-05" db="EMBL/GenBank/DDBJ databases">
        <title>WGS assembly of Panicum virgatum.</title>
        <authorList>
            <person name="Lovell J.T."/>
            <person name="Jenkins J."/>
            <person name="Shu S."/>
            <person name="Juenger T.E."/>
            <person name="Schmutz J."/>
        </authorList>
    </citation>
    <scope>NUCLEOTIDE SEQUENCE</scope>
    <source>
        <strain evidence="1">AP13</strain>
    </source>
</reference>
<dbReference type="PANTHER" id="PTHR32133">
    <property type="entry name" value="OS07G0120400 PROTEIN"/>
    <property type="match status" value="1"/>
</dbReference>
<dbReference type="AlphaFoldDB" id="A0A8T0SEX3"/>
<evidence type="ECO:0000313" key="2">
    <source>
        <dbReference type="Proteomes" id="UP000823388"/>
    </source>
</evidence>
<gene>
    <name evidence="1" type="ORF">PVAP13_5KG207100</name>
</gene>
<dbReference type="Proteomes" id="UP000823388">
    <property type="component" value="Chromosome 5K"/>
</dbReference>
<dbReference type="EMBL" id="CM029045">
    <property type="protein sequence ID" value="KAG2596950.1"/>
    <property type="molecule type" value="Genomic_DNA"/>
</dbReference>
<protein>
    <submittedName>
        <fullName evidence="1">Uncharacterized protein</fullName>
    </submittedName>
</protein>
<sequence length="345" mass="38556">MFGYVFNFADAAAFTPVTPASITPSVRRLPGGGRNLCALDSRHGRVLFRKKRPWENKSPWENKCSLLVWDAVAGKKQEVRLPEMFSAPEKFSVHDWSACILCNAPDCDHIDCGGGPYNIVLVGTTYDVKYTYGFVYSSVTLAWTATAVLDASAQERCHRGDVISIRPSTVVGGCIYFRTRGTSIIRYQFDGSAAERLSFIELPNYDARGAVLVPAGGRLQFAALRKRNDERVRLRELLIDSDGAPQWIRLEQFVLPVPCIQIAGFVEEPPCLILGTKDEGTICMNMETFKWDKLPKANGDVLPIMSFYPPLSAGTPREPDEDSPEEEVSRFRMFSRSVLRRTADK</sequence>
<evidence type="ECO:0000313" key="1">
    <source>
        <dbReference type="EMBL" id="KAG2596950.1"/>
    </source>
</evidence>